<dbReference type="InterPro" id="IPR013098">
    <property type="entry name" value="Ig_I-set"/>
</dbReference>
<dbReference type="SUPFAM" id="SSF48726">
    <property type="entry name" value="Immunoglobulin"/>
    <property type="match status" value="3"/>
</dbReference>
<dbReference type="InterPro" id="IPR050964">
    <property type="entry name" value="Striated_Muscle_Regulatory"/>
</dbReference>
<evidence type="ECO:0000256" key="2">
    <source>
        <dbReference type="ARBA" id="ARBA00023319"/>
    </source>
</evidence>
<sequence length="323" mass="35736">NLTLLLGDPVSLDCKVKGSPELRVKWTKDGKELQSIRQHKLVFENNISSLKIQAAQKTDEGEYMFEVANHISSCCCQVKVVVLGWCDKHNCMVRKKMPTFNDFLVLLVTDQVIPPSFIKPLVEMQEILGSFVQICCKISGSLPIAVEWQKDGSKISSGVKHKLIQQDNSVSVEIEQLEKSDAGTYSCKLTNSAGSCDCSGFLTVKGQTMCFFWLIGRVFLKKKKEPPSFVMPPESQVTLPNATVRFKSAFNGTPPFTVKWFKDDTELMTGPTCFTGQDGMSCFLELYSVAANQSGVYSCQISNDAGSVRCSADLTVKGWSSIF</sequence>
<protein>
    <recommendedName>
        <fullName evidence="3">Ig-like domain-containing protein</fullName>
    </recommendedName>
</protein>
<evidence type="ECO:0000259" key="3">
    <source>
        <dbReference type="PROSITE" id="PS50835"/>
    </source>
</evidence>
<dbReference type="Gene3D" id="2.60.40.10">
    <property type="entry name" value="Immunoglobulins"/>
    <property type="match status" value="3"/>
</dbReference>
<dbReference type="PANTHER" id="PTHR13817">
    <property type="entry name" value="TITIN"/>
    <property type="match status" value="1"/>
</dbReference>
<dbReference type="InterPro" id="IPR013783">
    <property type="entry name" value="Ig-like_fold"/>
</dbReference>
<keyword evidence="2" id="KW-0393">Immunoglobulin domain</keyword>
<feature type="domain" description="Ig-like" evidence="3">
    <location>
        <begin position="227"/>
        <end position="315"/>
    </location>
</feature>
<evidence type="ECO:0000313" key="4">
    <source>
        <dbReference type="Ensembl" id="ENSOSIP00000028797.1"/>
    </source>
</evidence>
<feature type="domain" description="Ig-like" evidence="3">
    <location>
        <begin position="115"/>
        <end position="203"/>
    </location>
</feature>
<dbReference type="GeneTree" id="ENSGT01110000267173"/>
<dbReference type="SMART" id="SM00409">
    <property type="entry name" value="IG"/>
    <property type="match status" value="3"/>
</dbReference>
<dbReference type="FunFam" id="2.60.40.10:FF:000022">
    <property type="entry name" value="Cardiac titin"/>
    <property type="match status" value="2"/>
</dbReference>
<dbReference type="InterPro" id="IPR003598">
    <property type="entry name" value="Ig_sub2"/>
</dbReference>
<accession>A0A8C7YHT4</accession>
<dbReference type="GO" id="GO:0003007">
    <property type="term" value="P:heart morphogenesis"/>
    <property type="evidence" value="ECO:0007669"/>
    <property type="project" value="UniProtKB-ARBA"/>
</dbReference>
<dbReference type="Proteomes" id="UP000694383">
    <property type="component" value="Unplaced"/>
</dbReference>
<reference evidence="4" key="2">
    <citation type="submission" date="2025-09" db="UniProtKB">
        <authorList>
            <consortium name="Ensembl"/>
        </authorList>
    </citation>
    <scope>IDENTIFICATION</scope>
</reference>
<organism evidence="4 5">
    <name type="scientific">Oryzias sinensis</name>
    <name type="common">Chinese medaka</name>
    <dbReference type="NCBI Taxonomy" id="183150"/>
    <lineage>
        <taxon>Eukaryota</taxon>
        <taxon>Metazoa</taxon>
        <taxon>Chordata</taxon>
        <taxon>Craniata</taxon>
        <taxon>Vertebrata</taxon>
        <taxon>Euteleostomi</taxon>
        <taxon>Actinopterygii</taxon>
        <taxon>Neopterygii</taxon>
        <taxon>Teleostei</taxon>
        <taxon>Neoteleostei</taxon>
        <taxon>Acanthomorphata</taxon>
        <taxon>Ovalentaria</taxon>
        <taxon>Atherinomorphae</taxon>
        <taxon>Beloniformes</taxon>
        <taxon>Adrianichthyidae</taxon>
        <taxon>Oryziinae</taxon>
        <taxon>Oryzias</taxon>
    </lineage>
</organism>
<dbReference type="InterPro" id="IPR036179">
    <property type="entry name" value="Ig-like_dom_sf"/>
</dbReference>
<evidence type="ECO:0000256" key="1">
    <source>
        <dbReference type="ARBA" id="ARBA00022737"/>
    </source>
</evidence>
<dbReference type="InterPro" id="IPR003599">
    <property type="entry name" value="Ig_sub"/>
</dbReference>
<dbReference type="CDD" id="cd00096">
    <property type="entry name" value="Ig"/>
    <property type="match status" value="1"/>
</dbReference>
<name>A0A8C7YHT4_9TELE</name>
<proteinExistence type="predicted"/>
<dbReference type="PANTHER" id="PTHR13817:SF151">
    <property type="entry name" value="TITIN"/>
    <property type="match status" value="1"/>
</dbReference>
<dbReference type="SMART" id="SM00408">
    <property type="entry name" value="IGc2"/>
    <property type="match status" value="3"/>
</dbReference>
<dbReference type="GO" id="GO:0055013">
    <property type="term" value="P:cardiac muscle cell development"/>
    <property type="evidence" value="ECO:0007669"/>
    <property type="project" value="UniProtKB-ARBA"/>
</dbReference>
<keyword evidence="1" id="KW-0677">Repeat</keyword>
<dbReference type="InterPro" id="IPR007110">
    <property type="entry name" value="Ig-like_dom"/>
</dbReference>
<dbReference type="FunFam" id="2.60.40.10:FF:000107">
    <property type="entry name" value="Myosin, light chain kinase a"/>
    <property type="match status" value="1"/>
</dbReference>
<feature type="domain" description="Ig-like" evidence="3">
    <location>
        <begin position="1"/>
        <end position="69"/>
    </location>
</feature>
<dbReference type="PROSITE" id="PS50835">
    <property type="entry name" value="IG_LIKE"/>
    <property type="match status" value="3"/>
</dbReference>
<dbReference type="AlphaFoldDB" id="A0A8C7YHT4"/>
<evidence type="ECO:0000313" key="5">
    <source>
        <dbReference type="Proteomes" id="UP000694383"/>
    </source>
</evidence>
<dbReference type="Pfam" id="PF07679">
    <property type="entry name" value="I-set"/>
    <property type="match status" value="3"/>
</dbReference>
<dbReference type="Ensembl" id="ENSOSIT00000030343.1">
    <property type="protein sequence ID" value="ENSOSIP00000028797.1"/>
    <property type="gene ID" value="ENSOSIG00000014978.1"/>
</dbReference>
<reference evidence="4" key="1">
    <citation type="submission" date="2025-08" db="UniProtKB">
        <authorList>
            <consortium name="Ensembl"/>
        </authorList>
    </citation>
    <scope>IDENTIFICATION</scope>
</reference>
<keyword evidence="5" id="KW-1185">Reference proteome</keyword>